<proteinExistence type="predicted"/>
<feature type="compositionally biased region" description="Basic and acidic residues" evidence="1">
    <location>
        <begin position="1"/>
        <end position="18"/>
    </location>
</feature>
<evidence type="ECO:0000313" key="2">
    <source>
        <dbReference type="EMBL" id="RFU78052.1"/>
    </source>
</evidence>
<comment type="caution">
    <text evidence="2">The sequence shown here is derived from an EMBL/GenBank/DDBJ whole genome shotgun (WGS) entry which is preliminary data.</text>
</comment>
<protein>
    <submittedName>
        <fullName evidence="2">Uncharacterized protein</fullName>
    </submittedName>
</protein>
<feature type="region of interest" description="Disordered" evidence="1">
    <location>
        <begin position="1"/>
        <end position="26"/>
    </location>
</feature>
<sequence>MDGGGEGKKEEGKGEGSERAIAMSKGTGGLRDRLAVRYGALLLSEAAAHQHQAASGLLEAASPRPASNDRGSRHAAKLRIWRTVTSNTPLRDQII</sequence>
<evidence type="ECO:0000313" key="3">
    <source>
        <dbReference type="Proteomes" id="UP000266272"/>
    </source>
</evidence>
<dbReference type="EMBL" id="PXOA01000237">
    <property type="protein sequence ID" value="RFU78052.1"/>
    <property type="molecule type" value="Genomic_DNA"/>
</dbReference>
<dbReference type="Proteomes" id="UP000266272">
    <property type="component" value="Unassembled WGS sequence"/>
</dbReference>
<reference evidence="2 3" key="1">
    <citation type="journal article" date="2018" name="PLoS Pathog.">
        <title>Evolution of structural diversity of trichothecenes, a family of toxins produced by plant pathogenic and entomopathogenic fungi.</title>
        <authorList>
            <person name="Proctor R.H."/>
            <person name="McCormick S.P."/>
            <person name="Kim H.S."/>
            <person name="Cardoza R.E."/>
            <person name="Stanley A.M."/>
            <person name="Lindo L."/>
            <person name="Kelly A."/>
            <person name="Brown D.W."/>
            <person name="Lee T."/>
            <person name="Vaughan M.M."/>
            <person name="Alexander N.J."/>
            <person name="Busman M."/>
            <person name="Gutierrez S."/>
        </authorList>
    </citation>
    <scope>NUCLEOTIDE SEQUENCE [LARGE SCALE GENOMIC DNA]</scope>
    <source>
        <strain evidence="2 3">IBT 40837</strain>
    </source>
</reference>
<organism evidence="2 3">
    <name type="scientific">Trichoderma arundinaceum</name>
    <dbReference type="NCBI Taxonomy" id="490622"/>
    <lineage>
        <taxon>Eukaryota</taxon>
        <taxon>Fungi</taxon>
        <taxon>Dikarya</taxon>
        <taxon>Ascomycota</taxon>
        <taxon>Pezizomycotina</taxon>
        <taxon>Sordariomycetes</taxon>
        <taxon>Hypocreomycetidae</taxon>
        <taxon>Hypocreales</taxon>
        <taxon>Hypocreaceae</taxon>
        <taxon>Trichoderma</taxon>
    </lineage>
</organism>
<name>A0A395NPP0_TRIAR</name>
<evidence type="ECO:0000256" key="1">
    <source>
        <dbReference type="SAM" id="MobiDB-lite"/>
    </source>
</evidence>
<gene>
    <name evidence="2" type="ORF">TARUN_4182</name>
</gene>
<keyword evidence="3" id="KW-1185">Reference proteome</keyword>
<dbReference type="AlphaFoldDB" id="A0A395NPP0"/>
<feature type="region of interest" description="Disordered" evidence="1">
    <location>
        <begin position="52"/>
        <end position="74"/>
    </location>
</feature>
<accession>A0A395NPP0</accession>